<evidence type="ECO:0000313" key="8">
    <source>
        <dbReference type="EMBL" id="XDO02800.1"/>
    </source>
</evidence>
<dbReference type="CDD" id="cd23194">
    <property type="entry name" value="Dicistroviridae_RdRp"/>
    <property type="match status" value="1"/>
</dbReference>
<feature type="domain" description="RdRp catalytic" evidence="7">
    <location>
        <begin position="169"/>
        <end position="297"/>
    </location>
</feature>
<dbReference type="GO" id="GO:0016787">
    <property type="term" value="F:hydrolase activity"/>
    <property type="evidence" value="ECO:0007669"/>
    <property type="project" value="UniProtKB-KW"/>
</dbReference>
<dbReference type="InterPro" id="IPR001205">
    <property type="entry name" value="RNA-dir_pol_C"/>
</dbReference>
<dbReference type="GO" id="GO:0006351">
    <property type="term" value="P:DNA-templated transcription"/>
    <property type="evidence" value="ECO:0007669"/>
    <property type="project" value="InterPro"/>
</dbReference>
<dbReference type="SUPFAM" id="SSF56672">
    <property type="entry name" value="DNA/RNA polymerases"/>
    <property type="match status" value="1"/>
</dbReference>
<evidence type="ECO:0000259" key="7">
    <source>
        <dbReference type="PROSITE" id="PS50507"/>
    </source>
</evidence>
<keyword evidence="4" id="KW-0547">Nucleotide-binding</keyword>
<evidence type="ECO:0000256" key="1">
    <source>
        <dbReference type="ARBA" id="ARBA00022484"/>
    </source>
</evidence>
<keyword evidence="1" id="KW-0696">RNA-directed RNA polymerase</keyword>
<dbReference type="InterPro" id="IPR043128">
    <property type="entry name" value="Rev_trsase/Diguanyl_cyclase"/>
</dbReference>
<name>A0AB39JCL4_9VIRU</name>
<dbReference type="Gene3D" id="1.20.960.20">
    <property type="match status" value="1"/>
</dbReference>
<evidence type="ECO:0000256" key="6">
    <source>
        <dbReference type="ARBA" id="ARBA00022953"/>
    </source>
</evidence>
<evidence type="ECO:0000256" key="4">
    <source>
        <dbReference type="ARBA" id="ARBA00022741"/>
    </source>
</evidence>
<evidence type="ECO:0000256" key="2">
    <source>
        <dbReference type="ARBA" id="ARBA00022679"/>
    </source>
</evidence>
<organism evidence="8">
    <name type="scientific">Qianjiang dicistro-like virus 57</name>
    <dbReference type="NCBI Taxonomy" id="3239335"/>
    <lineage>
        <taxon>Viruses</taxon>
        <taxon>Riboviria</taxon>
        <taxon>Orthornavirae</taxon>
        <taxon>Pisuviricota</taxon>
        <taxon>Pisoniviricetes</taxon>
        <taxon>Picornavirales</taxon>
        <taxon>Dicistroviridae</taxon>
    </lineage>
</organism>
<proteinExistence type="predicted"/>
<dbReference type="InterPro" id="IPR043502">
    <property type="entry name" value="DNA/RNA_pol_sf"/>
</dbReference>
<dbReference type="EMBL" id="PQ110658">
    <property type="protein sequence ID" value="XDO02800.1"/>
    <property type="molecule type" value="Genomic_RNA"/>
</dbReference>
<dbReference type="InterPro" id="IPR007094">
    <property type="entry name" value="RNA-dir_pol_PSvirus"/>
</dbReference>
<protein>
    <recommendedName>
        <fullName evidence="7">RdRp catalytic domain-containing protein</fullName>
    </recommendedName>
</protein>
<evidence type="ECO:0000256" key="3">
    <source>
        <dbReference type="ARBA" id="ARBA00022695"/>
    </source>
</evidence>
<keyword evidence="3" id="KW-0548">Nucleotidyltransferase</keyword>
<dbReference type="Gene3D" id="3.30.70.270">
    <property type="match status" value="1"/>
</dbReference>
<dbReference type="Pfam" id="PF00680">
    <property type="entry name" value="RdRP_1"/>
    <property type="match status" value="1"/>
</dbReference>
<sequence>MATRPFRQLSTGDYRGIFTKEEACSGIEGLKIKALNRATSAGYPYVLDVKNGKKEFFGANDEFYYESEKCIELFDRVDYVVESAKKGERLMHVFVDFLKDETRPHAKVDAGATRCISSAPLDYVIAWRMYFGAFMASMFKHHTDSGMCPGINPYNEWWRLAANLSRHGERTFDGDFKRFDSSEQPSLHWRILDFVNRWYDDGPENARVREILWYDLVHSRHLGGLGTDQKYLYQWNKALPSGHPFTTPVNSLYSLITLTACYVDATGDMMNMWDHVYIATFGDDNITNVDAATSEIFNQETVCASMKRLFNLTYTSGRKDGKIVPYTTLGECTFLKRTFTRDDLGSGGWLAPLDPASFLYTSYYYRNTRDARGDMLTNLESGLGELAFHSVEMWDKYYPLFKQTIAEAGEVPAFETREAYREMLRARTDAWF</sequence>
<reference evidence="8" key="1">
    <citation type="submission" date="2024-07" db="EMBL/GenBank/DDBJ databases">
        <authorList>
            <person name="Guo G."/>
            <person name="Liu Z."/>
            <person name="Weng S."/>
            <person name="He J."/>
        </authorList>
    </citation>
    <scope>NUCLEOTIDE SEQUENCE</scope>
    <source>
        <strain evidence="8">QJ5DG1462</strain>
    </source>
</reference>
<keyword evidence="2" id="KW-0808">Transferase</keyword>
<dbReference type="GO" id="GO:0039694">
    <property type="term" value="P:viral RNA genome replication"/>
    <property type="evidence" value="ECO:0007669"/>
    <property type="project" value="InterPro"/>
</dbReference>
<dbReference type="GO" id="GO:0003723">
    <property type="term" value="F:RNA binding"/>
    <property type="evidence" value="ECO:0007669"/>
    <property type="project" value="InterPro"/>
</dbReference>
<dbReference type="GO" id="GO:0000166">
    <property type="term" value="F:nucleotide binding"/>
    <property type="evidence" value="ECO:0007669"/>
    <property type="project" value="UniProtKB-KW"/>
</dbReference>
<dbReference type="PROSITE" id="PS50507">
    <property type="entry name" value="RDRP_SSRNA_POS"/>
    <property type="match status" value="1"/>
</dbReference>
<keyword evidence="6" id="KW-0693">Viral RNA replication</keyword>
<accession>A0AB39JCL4</accession>
<dbReference type="GO" id="GO:0003968">
    <property type="term" value="F:RNA-directed RNA polymerase activity"/>
    <property type="evidence" value="ECO:0007669"/>
    <property type="project" value="UniProtKB-KW"/>
</dbReference>
<keyword evidence="5" id="KW-0378">Hydrolase</keyword>
<evidence type="ECO:0000256" key="5">
    <source>
        <dbReference type="ARBA" id="ARBA00022801"/>
    </source>
</evidence>